<comment type="caution">
    <text evidence="5">The sequence shown here is derived from an EMBL/GenBank/DDBJ whole genome shotgun (WGS) entry which is preliminary data.</text>
</comment>
<evidence type="ECO:0000313" key="6">
    <source>
        <dbReference type="EMBL" id="RUO24890.1"/>
    </source>
</evidence>
<keyword evidence="1" id="KW-0805">Transcription regulation</keyword>
<dbReference type="Gene3D" id="3.40.50.2300">
    <property type="match status" value="1"/>
</dbReference>
<dbReference type="PROSITE" id="PS50043">
    <property type="entry name" value="HTH_LUXR_2"/>
    <property type="match status" value="1"/>
</dbReference>
<organism evidence="5 7">
    <name type="scientific">Aliidiomarina maris</name>
    <dbReference type="NCBI Taxonomy" id="531312"/>
    <lineage>
        <taxon>Bacteria</taxon>
        <taxon>Pseudomonadati</taxon>
        <taxon>Pseudomonadota</taxon>
        <taxon>Gammaproteobacteria</taxon>
        <taxon>Alteromonadales</taxon>
        <taxon>Idiomarinaceae</taxon>
        <taxon>Aliidiomarina</taxon>
    </lineage>
</organism>
<dbReference type="PROSITE" id="PS00622">
    <property type="entry name" value="HTH_LUXR_1"/>
    <property type="match status" value="1"/>
</dbReference>
<keyword evidence="8" id="KW-1185">Reference proteome</keyword>
<keyword evidence="2" id="KW-0238">DNA-binding</keyword>
<dbReference type="OrthoDB" id="9774661at2"/>
<reference evidence="5 7" key="2">
    <citation type="submission" date="2018-06" db="EMBL/GenBank/DDBJ databases">
        <title>Genomic Encyclopedia of Type Strains, Phase III (KMG-III): the genomes of soil and plant-associated and newly described type strains.</title>
        <authorList>
            <person name="Whitman W."/>
        </authorList>
    </citation>
    <scope>NUCLEOTIDE SEQUENCE [LARGE SCALE GENOMIC DNA]</scope>
    <source>
        <strain evidence="5 7">CGMCC 1.15366</strain>
    </source>
</reference>
<dbReference type="PANTHER" id="PTHR44688">
    <property type="entry name" value="DNA-BINDING TRANSCRIPTIONAL ACTIVATOR DEVR_DOSR"/>
    <property type="match status" value="1"/>
</dbReference>
<dbReference type="PANTHER" id="PTHR44688:SF16">
    <property type="entry name" value="DNA-BINDING TRANSCRIPTIONAL ACTIVATOR DEVR_DOSR"/>
    <property type="match status" value="1"/>
</dbReference>
<gene>
    <name evidence="5" type="ORF">B0I24_10526</name>
    <name evidence="6" type="ORF">CWE07_07585</name>
</gene>
<dbReference type="Proteomes" id="UP000249203">
    <property type="component" value="Unassembled WGS sequence"/>
</dbReference>
<accession>A0A327WZX6</accession>
<reference evidence="6 8" key="1">
    <citation type="journal article" date="2018" name="Front. Microbiol.">
        <title>Genome-Based Analysis Reveals the Taxonomy and Diversity of the Family Idiomarinaceae.</title>
        <authorList>
            <person name="Liu Y."/>
            <person name="Lai Q."/>
            <person name="Shao Z."/>
        </authorList>
    </citation>
    <scope>NUCLEOTIDE SEQUENCE [LARGE SCALE GENOMIC DNA]</scope>
    <source>
        <strain evidence="6 8">CF12-14</strain>
    </source>
</reference>
<sequence length="223" mass="25452">MPNVIISKSKSWISKWDGLLGLVKPDSPVIHCDALQDFFRIRLQPLSVIFVDTQSVGLPKYLPYNPSPYLNQCNFVLANTGGLPEKAMLHFLKTGYSGVLHGEERPEDELKALENLLNNRIWFPRAIVEQAVRDYQTSNTSQEQVVFELAAAYELSKREQQVCMALLDGHKNSEIARRLFISKHTVKCHVTNMYRKLGVNSRHDILTLVNQRMKRQDNLGMTG</sequence>
<dbReference type="Proteomes" id="UP000287865">
    <property type="component" value="Unassembled WGS sequence"/>
</dbReference>
<evidence type="ECO:0000256" key="3">
    <source>
        <dbReference type="ARBA" id="ARBA00023163"/>
    </source>
</evidence>
<dbReference type="SUPFAM" id="SSF46894">
    <property type="entry name" value="C-terminal effector domain of the bipartite response regulators"/>
    <property type="match status" value="1"/>
</dbReference>
<evidence type="ECO:0000256" key="1">
    <source>
        <dbReference type="ARBA" id="ARBA00023015"/>
    </source>
</evidence>
<evidence type="ECO:0000259" key="4">
    <source>
        <dbReference type="PROSITE" id="PS50043"/>
    </source>
</evidence>
<dbReference type="PRINTS" id="PR00038">
    <property type="entry name" value="HTHLUXR"/>
</dbReference>
<protein>
    <submittedName>
        <fullName evidence="5">Regulatory LuxR family protein</fullName>
    </submittedName>
</protein>
<feature type="domain" description="HTH luxR-type" evidence="4">
    <location>
        <begin position="148"/>
        <end position="213"/>
    </location>
</feature>
<dbReference type="AlphaFoldDB" id="A0A327WZX6"/>
<keyword evidence="3" id="KW-0804">Transcription</keyword>
<dbReference type="EMBL" id="QLMD01000005">
    <property type="protein sequence ID" value="RAJ98276.1"/>
    <property type="molecule type" value="Genomic_DNA"/>
</dbReference>
<evidence type="ECO:0000313" key="5">
    <source>
        <dbReference type="EMBL" id="RAJ98276.1"/>
    </source>
</evidence>
<evidence type="ECO:0000256" key="2">
    <source>
        <dbReference type="ARBA" id="ARBA00023125"/>
    </source>
</evidence>
<evidence type="ECO:0000313" key="7">
    <source>
        <dbReference type="Proteomes" id="UP000249203"/>
    </source>
</evidence>
<dbReference type="InterPro" id="IPR000792">
    <property type="entry name" value="Tscrpt_reg_LuxR_C"/>
</dbReference>
<dbReference type="Pfam" id="PF00196">
    <property type="entry name" value="GerE"/>
    <property type="match status" value="1"/>
</dbReference>
<dbReference type="CDD" id="cd06170">
    <property type="entry name" value="LuxR_C_like"/>
    <property type="match status" value="1"/>
</dbReference>
<dbReference type="InterPro" id="IPR016032">
    <property type="entry name" value="Sig_transdc_resp-reg_C-effctor"/>
</dbReference>
<dbReference type="EMBL" id="PIPK01000005">
    <property type="protein sequence ID" value="RUO24890.1"/>
    <property type="molecule type" value="Genomic_DNA"/>
</dbReference>
<dbReference type="SMART" id="SM00421">
    <property type="entry name" value="HTH_LUXR"/>
    <property type="match status" value="1"/>
</dbReference>
<dbReference type="RefSeq" id="WP_111569132.1">
    <property type="nucleotide sequence ID" value="NZ_PIPK01000005.1"/>
</dbReference>
<dbReference type="GO" id="GO:0006355">
    <property type="term" value="P:regulation of DNA-templated transcription"/>
    <property type="evidence" value="ECO:0007669"/>
    <property type="project" value="InterPro"/>
</dbReference>
<dbReference type="GO" id="GO:0003677">
    <property type="term" value="F:DNA binding"/>
    <property type="evidence" value="ECO:0007669"/>
    <property type="project" value="UniProtKB-KW"/>
</dbReference>
<evidence type="ECO:0000313" key="8">
    <source>
        <dbReference type="Proteomes" id="UP000287865"/>
    </source>
</evidence>
<proteinExistence type="predicted"/>
<name>A0A327WZX6_9GAMM</name>
<dbReference type="Gene3D" id="1.10.10.10">
    <property type="entry name" value="Winged helix-like DNA-binding domain superfamily/Winged helix DNA-binding domain"/>
    <property type="match status" value="1"/>
</dbReference>
<dbReference type="InterPro" id="IPR036388">
    <property type="entry name" value="WH-like_DNA-bd_sf"/>
</dbReference>